<comment type="caution">
    <text evidence="2">The sequence shown here is derived from an EMBL/GenBank/DDBJ whole genome shotgun (WGS) entry which is preliminary data.</text>
</comment>
<dbReference type="EMBL" id="PFTM01000006">
    <property type="protein sequence ID" value="PJB84118.1"/>
    <property type="molecule type" value="Genomic_DNA"/>
</dbReference>
<gene>
    <name evidence="2" type="ORF">CO088_00095</name>
</gene>
<dbReference type="Proteomes" id="UP000229236">
    <property type="component" value="Unassembled WGS sequence"/>
</dbReference>
<evidence type="ECO:0000313" key="2">
    <source>
        <dbReference type="EMBL" id="PJB84118.1"/>
    </source>
</evidence>
<dbReference type="SUPFAM" id="SSF53098">
    <property type="entry name" value="Ribonuclease H-like"/>
    <property type="match status" value="1"/>
</dbReference>
<evidence type="ECO:0000313" key="3">
    <source>
        <dbReference type="Proteomes" id="UP000229236"/>
    </source>
</evidence>
<proteinExistence type="predicted"/>
<reference evidence="3" key="1">
    <citation type="submission" date="2017-09" db="EMBL/GenBank/DDBJ databases">
        <title>Depth-based differentiation of microbial function through sediment-hosted aquifers and enrichment of novel symbionts in the deep terrestrial subsurface.</title>
        <authorList>
            <person name="Probst A.J."/>
            <person name="Ladd B."/>
            <person name="Jarett J.K."/>
            <person name="Geller-Mcgrath D.E."/>
            <person name="Sieber C.M.K."/>
            <person name="Emerson J.B."/>
            <person name="Anantharaman K."/>
            <person name="Thomas B.C."/>
            <person name="Malmstrom R."/>
            <person name="Stieglmeier M."/>
            <person name="Klingl A."/>
            <person name="Woyke T."/>
            <person name="Ryan C.M."/>
            <person name="Banfield J.F."/>
        </authorList>
    </citation>
    <scope>NUCLEOTIDE SEQUENCE [LARGE SCALE GENOMIC DNA]</scope>
</reference>
<dbReference type="Pfam" id="PF13683">
    <property type="entry name" value="rve_3"/>
    <property type="match status" value="1"/>
</dbReference>
<organism evidence="2 3">
    <name type="scientific">Candidatus Yonathbacteria bacterium CG_4_9_14_0_8_um_filter_46_47</name>
    <dbReference type="NCBI Taxonomy" id="1975106"/>
    <lineage>
        <taxon>Bacteria</taxon>
        <taxon>Candidatus Yonathiibacteriota</taxon>
    </lineage>
</organism>
<dbReference type="InterPro" id="IPR001584">
    <property type="entry name" value="Integrase_cat-core"/>
</dbReference>
<dbReference type="AlphaFoldDB" id="A0A2M8DAG4"/>
<dbReference type="GO" id="GO:0003676">
    <property type="term" value="F:nucleic acid binding"/>
    <property type="evidence" value="ECO:0007669"/>
    <property type="project" value="InterPro"/>
</dbReference>
<dbReference type="InterPro" id="IPR012337">
    <property type="entry name" value="RNaseH-like_sf"/>
</dbReference>
<protein>
    <recommendedName>
        <fullName evidence="1">Integrase catalytic domain-containing protein</fullName>
    </recommendedName>
</protein>
<dbReference type="PROSITE" id="PS50994">
    <property type="entry name" value="INTEGRASE"/>
    <property type="match status" value="1"/>
</dbReference>
<dbReference type="Gene3D" id="3.30.420.10">
    <property type="entry name" value="Ribonuclease H-like superfamily/Ribonuclease H"/>
    <property type="match status" value="1"/>
</dbReference>
<feature type="domain" description="Integrase catalytic" evidence="1">
    <location>
        <begin position="1"/>
        <end position="96"/>
    </location>
</feature>
<evidence type="ECO:0000259" key="1">
    <source>
        <dbReference type="PROSITE" id="PS50994"/>
    </source>
</evidence>
<sequence length="121" mass="14350">MTDNGSEFKKHFDQEVRRLHLTRYHAYPKTPKMNAHVERFNRAIQDEFVDFHTGDLMTPALFNRKLMSYLAWYNTERARYAFGNKLSPVQFLLSLPANQLPQERKSGWPYAGHCKNRTFLV</sequence>
<dbReference type="InterPro" id="IPR036397">
    <property type="entry name" value="RNaseH_sf"/>
</dbReference>
<name>A0A2M8DAG4_9BACT</name>
<dbReference type="GO" id="GO:0015074">
    <property type="term" value="P:DNA integration"/>
    <property type="evidence" value="ECO:0007669"/>
    <property type="project" value="InterPro"/>
</dbReference>
<accession>A0A2M8DAG4</accession>